<feature type="signal peptide" evidence="5">
    <location>
        <begin position="1"/>
        <end position="19"/>
    </location>
</feature>
<name>A0A6G1HV40_9PEZI</name>
<dbReference type="Gene3D" id="2.70.50.70">
    <property type="match status" value="1"/>
</dbReference>
<feature type="chain" id="PRO_5026316754" evidence="5">
    <location>
        <begin position="20"/>
        <end position="249"/>
    </location>
</feature>
<dbReference type="PANTHER" id="PTHR33353:SF34">
    <property type="entry name" value="ENDO-BETA-1,4-GLUCANASE D"/>
    <property type="match status" value="1"/>
</dbReference>
<dbReference type="CDD" id="cd21175">
    <property type="entry name" value="LPMO_AA9"/>
    <property type="match status" value="1"/>
</dbReference>
<dbReference type="PANTHER" id="PTHR33353">
    <property type="entry name" value="PUTATIVE (AFU_ORTHOLOGUE AFUA_1G12560)-RELATED"/>
    <property type="match status" value="1"/>
</dbReference>
<evidence type="ECO:0000256" key="2">
    <source>
        <dbReference type="ARBA" id="ARBA00004613"/>
    </source>
</evidence>
<comment type="cofactor">
    <cofactor evidence="1">
        <name>Cu(2+)</name>
        <dbReference type="ChEBI" id="CHEBI:29036"/>
    </cofactor>
</comment>
<evidence type="ECO:0000259" key="6">
    <source>
        <dbReference type="Pfam" id="PF03443"/>
    </source>
</evidence>
<dbReference type="OrthoDB" id="4849160at2759"/>
<keyword evidence="7" id="KW-0378">Hydrolase</keyword>
<dbReference type="GO" id="GO:0005576">
    <property type="term" value="C:extracellular region"/>
    <property type="evidence" value="ECO:0007669"/>
    <property type="project" value="UniProtKB-SubCell"/>
</dbReference>
<dbReference type="GO" id="GO:0016787">
    <property type="term" value="F:hydrolase activity"/>
    <property type="evidence" value="ECO:0007669"/>
    <property type="project" value="UniProtKB-KW"/>
</dbReference>
<reference evidence="7" key="1">
    <citation type="journal article" date="2020" name="Stud. Mycol.">
        <title>101 Dothideomycetes genomes: a test case for predicting lifestyles and emergence of pathogens.</title>
        <authorList>
            <person name="Haridas S."/>
            <person name="Albert R."/>
            <person name="Binder M."/>
            <person name="Bloem J."/>
            <person name="Labutti K."/>
            <person name="Salamov A."/>
            <person name="Andreopoulos B."/>
            <person name="Baker S."/>
            <person name="Barry K."/>
            <person name="Bills G."/>
            <person name="Bluhm B."/>
            <person name="Cannon C."/>
            <person name="Castanera R."/>
            <person name="Culley D."/>
            <person name="Daum C."/>
            <person name="Ezra D."/>
            <person name="Gonzalez J."/>
            <person name="Henrissat B."/>
            <person name="Kuo A."/>
            <person name="Liang C."/>
            <person name="Lipzen A."/>
            <person name="Lutzoni F."/>
            <person name="Magnuson J."/>
            <person name="Mondo S."/>
            <person name="Nolan M."/>
            <person name="Ohm R."/>
            <person name="Pangilinan J."/>
            <person name="Park H.-J."/>
            <person name="Ramirez L."/>
            <person name="Alfaro M."/>
            <person name="Sun H."/>
            <person name="Tritt A."/>
            <person name="Yoshinaga Y."/>
            <person name="Zwiers L.-H."/>
            <person name="Turgeon B."/>
            <person name="Goodwin S."/>
            <person name="Spatafora J."/>
            <person name="Crous P."/>
            <person name="Grigoriev I."/>
        </authorList>
    </citation>
    <scope>NUCLEOTIDE SEQUENCE</scope>
    <source>
        <strain evidence="7">CBS 262.69</strain>
    </source>
</reference>
<dbReference type="Pfam" id="PF03443">
    <property type="entry name" value="AA9"/>
    <property type="match status" value="1"/>
</dbReference>
<accession>A0A6G1HV40</accession>
<dbReference type="InterPro" id="IPR005103">
    <property type="entry name" value="AA9_LPMO"/>
</dbReference>
<protein>
    <submittedName>
        <fullName evidence="7">Glycoside hydrolase</fullName>
    </submittedName>
</protein>
<evidence type="ECO:0000256" key="4">
    <source>
        <dbReference type="ARBA" id="ARBA00023157"/>
    </source>
</evidence>
<dbReference type="AlphaFoldDB" id="A0A6G1HV40"/>
<organism evidence="7 8">
    <name type="scientific">Trichodelitschia bisporula</name>
    <dbReference type="NCBI Taxonomy" id="703511"/>
    <lineage>
        <taxon>Eukaryota</taxon>
        <taxon>Fungi</taxon>
        <taxon>Dikarya</taxon>
        <taxon>Ascomycota</taxon>
        <taxon>Pezizomycotina</taxon>
        <taxon>Dothideomycetes</taxon>
        <taxon>Dothideomycetes incertae sedis</taxon>
        <taxon>Phaeotrichales</taxon>
        <taxon>Phaeotrichaceae</taxon>
        <taxon>Trichodelitschia</taxon>
    </lineage>
</organism>
<dbReference type="EMBL" id="ML996696">
    <property type="protein sequence ID" value="KAF2399781.1"/>
    <property type="molecule type" value="Genomic_DNA"/>
</dbReference>
<keyword evidence="4" id="KW-1015">Disulfide bond</keyword>
<evidence type="ECO:0000256" key="5">
    <source>
        <dbReference type="SAM" id="SignalP"/>
    </source>
</evidence>
<evidence type="ECO:0000313" key="7">
    <source>
        <dbReference type="EMBL" id="KAF2399781.1"/>
    </source>
</evidence>
<gene>
    <name evidence="7" type="ORF">EJ06DRAFT_522039</name>
</gene>
<keyword evidence="5" id="KW-0732">Signal</keyword>
<dbReference type="InterPro" id="IPR049892">
    <property type="entry name" value="AA9"/>
</dbReference>
<keyword evidence="3" id="KW-0964">Secreted</keyword>
<evidence type="ECO:0000256" key="1">
    <source>
        <dbReference type="ARBA" id="ARBA00001973"/>
    </source>
</evidence>
<sequence>MTSSLLLALLASVAPLAAAHGHVTGIVAAGKYFTGYTPNFQYMNPKPKVPAWSAGGYGQGGIVADAYNKIDIVCHDNAKPGEAYATVPAGSKIDIQWSPWAESHHGPVMDYLAPCPGDCLTLRDGSGLKFTKIAESGLITPGPPSSYVWATDVMRKRNNTWSVTIPAGLKEGNYVLRNEIIALHTAGTVGGAQNYPQCFNVKVTGGGGKGLPGGGGAMQLYKPEAKGIVFNIAANVASYPIPGPPVWKG</sequence>
<keyword evidence="8" id="KW-1185">Reference proteome</keyword>
<dbReference type="Proteomes" id="UP000799640">
    <property type="component" value="Unassembled WGS sequence"/>
</dbReference>
<evidence type="ECO:0000313" key="8">
    <source>
        <dbReference type="Proteomes" id="UP000799640"/>
    </source>
</evidence>
<proteinExistence type="predicted"/>
<evidence type="ECO:0000256" key="3">
    <source>
        <dbReference type="ARBA" id="ARBA00022525"/>
    </source>
</evidence>
<comment type="subcellular location">
    <subcellularLocation>
        <location evidence="2">Secreted</location>
    </subcellularLocation>
</comment>
<feature type="domain" description="Auxiliary Activity family 9 catalytic" evidence="6">
    <location>
        <begin position="20"/>
        <end position="235"/>
    </location>
</feature>